<dbReference type="PaxDb" id="3880-AES83319"/>
<reference evidence="10" key="3">
    <citation type="submission" date="2015-04" db="UniProtKB">
        <authorList>
            <consortium name="EnsemblPlants"/>
        </authorList>
    </citation>
    <scope>IDENTIFICATION</scope>
    <source>
        <strain evidence="10">cv. Jemalong A17</strain>
    </source>
</reference>
<dbReference type="EMBL" id="CM001224">
    <property type="protein sequence ID" value="KEH17909.1"/>
    <property type="molecule type" value="Genomic_DNA"/>
</dbReference>
<dbReference type="InterPro" id="IPR012334">
    <property type="entry name" value="Pectin_lyas_fold"/>
</dbReference>
<dbReference type="OMA" id="EDEMLTY"/>
<keyword evidence="4" id="KW-0964">Secreted</keyword>
<accession>G7ZVT1</accession>
<gene>
    <name evidence="9" type="ordered locus">MTR_8g007320</name>
</gene>
<evidence type="ECO:0000256" key="2">
    <source>
        <dbReference type="ARBA" id="ARBA00008834"/>
    </source>
</evidence>
<evidence type="ECO:0000256" key="5">
    <source>
        <dbReference type="ARBA" id="ARBA00022801"/>
    </source>
</evidence>
<dbReference type="SUPFAM" id="SSF51126">
    <property type="entry name" value="Pectin lyase-like"/>
    <property type="match status" value="1"/>
</dbReference>
<dbReference type="InterPro" id="IPR000743">
    <property type="entry name" value="Glyco_hydro_28"/>
</dbReference>
<dbReference type="STRING" id="3880.G7ZVT1"/>
<evidence type="ECO:0000313" key="11">
    <source>
        <dbReference type="Proteomes" id="UP000002051"/>
    </source>
</evidence>
<dbReference type="GO" id="GO:0004650">
    <property type="term" value="F:polygalacturonase activity"/>
    <property type="evidence" value="ECO:0007669"/>
    <property type="project" value="InterPro"/>
</dbReference>
<protein>
    <submittedName>
        <fullName evidence="9">Endo-polygalacturonase</fullName>
    </submittedName>
</protein>
<dbReference type="GO" id="GO:0071555">
    <property type="term" value="P:cell wall organization"/>
    <property type="evidence" value="ECO:0007669"/>
    <property type="project" value="UniProtKB-KW"/>
</dbReference>
<dbReference type="InterPro" id="IPR011050">
    <property type="entry name" value="Pectin_lyase_fold/virulence"/>
</dbReference>
<dbReference type="GO" id="GO:0005975">
    <property type="term" value="P:carbohydrate metabolic process"/>
    <property type="evidence" value="ECO:0007669"/>
    <property type="project" value="InterPro"/>
</dbReference>
<dbReference type="Proteomes" id="UP000002051">
    <property type="component" value="Chromosome 8"/>
</dbReference>
<keyword evidence="11" id="KW-1185">Reference proteome</keyword>
<reference evidence="9 11" key="2">
    <citation type="journal article" date="2014" name="BMC Genomics">
        <title>An improved genome release (version Mt4.0) for the model legume Medicago truncatula.</title>
        <authorList>
            <person name="Tang H."/>
            <person name="Krishnakumar V."/>
            <person name="Bidwell S."/>
            <person name="Rosen B."/>
            <person name="Chan A."/>
            <person name="Zhou S."/>
            <person name="Gentzbittel L."/>
            <person name="Childs K.L."/>
            <person name="Yandell M."/>
            <person name="Gundlach H."/>
            <person name="Mayer K.F."/>
            <person name="Schwartz D.C."/>
            <person name="Town C.D."/>
        </authorList>
    </citation>
    <scope>GENOME REANNOTATION</scope>
    <source>
        <strain evidence="9">A17</strain>
        <strain evidence="10 11">cv. Jemalong A17</strain>
    </source>
</reference>
<dbReference type="Gene3D" id="2.160.20.10">
    <property type="entry name" value="Single-stranded right-handed beta-helix, Pectin lyase-like"/>
    <property type="match status" value="1"/>
</dbReference>
<keyword evidence="5 8" id="KW-0378">Hydrolase</keyword>
<evidence type="ECO:0000256" key="8">
    <source>
        <dbReference type="RuleBase" id="RU361169"/>
    </source>
</evidence>
<dbReference type="HOGENOM" id="CLU_016031_6_3_1"/>
<evidence type="ECO:0000256" key="3">
    <source>
        <dbReference type="ARBA" id="ARBA00022512"/>
    </source>
</evidence>
<evidence type="ECO:0000313" key="9">
    <source>
        <dbReference type="EMBL" id="KEH17909.1"/>
    </source>
</evidence>
<sequence length="94" mass="10506">MYFFLEEFSNYYTTYIYELITQASGVKISNIIYQDIHGTSATKVALKLNCSPTNPCTGISLEDEMLTYENKNAEALCNHAGGITYGVVQPNNCF</sequence>
<dbReference type="Pfam" id="PF00295">
    <property type="entry name" value="Glyco_hydro_28"/>
    <property type="match status" value="1"/>
</dbReference>
<dbReference type="PANTHER" id="PTHR31375">
    <property type="match status" value="1"/>
</dbReference>
<name>G7ZVT1_MEDTR</name>
<comment type="subcellular location">
    <subcellularLocation>
        <location evidence="1">Secreted</location>
        <location evidence="1">Cell wall</location>
    </subcellularLocation>
</comment>
<organism evidence="9 11">
    <name type="scientific">Medicago truncatula</name>
    <name type="common">Barrel medic</name>
    <name type="synonym">Medicago tribuloides</name>
    <dbReference type="NCBI Taxonomy" id="3880"/>
    <lineage>
        <taxon>Eukaryota</taxon>
        <taxon>Viridiplantae</taxon>
        <taxon>Streptophyta</taxon>
        <taxon>Embryophyta</taxon>
        <taxon>Tracheophyta</taxon>
        <taxon>Spermatophyta</taxon>
        <taxon>Magnoliopsida</taxon>
        <taxon>eudicotyledons</taxon>
        <taxon>Gunneridae</taxon>
        <taxon>Pentapetalae</taxon>
        <taxon>rosids</taxon>
        <taxon>fabids</taxon>
        <taxon>Fabales</taxon>
        <taxon>Fabaceae</taxon>
        <taxon>Papilionoideae</taxon>
        <taxon>50 kb inversion clade</taxon>
        <taxon>NPAAA clade</taxon>
        <taxon>Hologalegina</taxon>
        <taxon>IRL clade</taxon>
        <taxon>Trifolieae</taxon>
        <taxon>Medicago</taxon>
    </lineage>
</organism>
<evidence type="ECO:0000256" key="1">
    <source>
        <dbReference type="ARBA" id="ARBA00004191"/>
    </source>
</evidence>
<evidence type="ECO:0000256" key="7">
    <source>
        <dbReference type="ARBA" id="ARBA00023316"/>
    </source>
</evidence>
<proteinExistence type="inferred from homology"/>
<evidence type="ECO:0000313" key="10">
    <source>
        <dbReference type="EnsemblPlants" id="KEH17909"/>
    </source>
</evidence>
<reference evidence="9 11" key="1">
    <citation type="journal article" date="2011" name="Nature">
        <title>The Medicago genome provides insight into the evolution of rhizobial symbioses.</title>
        <authorList>
            <person name="Young N.D."/>
            <person name="Debelle F."/>
            <person name="Oldroyd G.E."/>
            <person name="Geurts R."/>
            <person name="Cannon S.B."/>
            <person name="Udvardi M.K."/>
            <person name="Benedito V.A."/>
            <person name="Mayer K.F."/>
            <person name="Gouzy J."/>
            <person name="Schoof H."/>
            <person name="Van de Peer Y."/>
            <person name="Proost S."/>
            <person name="Cook D.R."/>
            <person name="Meyers B.C."/>
            <person name="Spannagl M."/>
            <person name="Cheung F."/>
            <person name="De Mita S."/>
            <person name="Krishnakumar V."/>
            <person name="Gundlach H."/>
            <person name="Zhou S."/>
            <person name="Mudge J."/>
            <person name="Bharti A.K."/>
            <person name="Murray J.D."/>
            <person name="Naoumkina M.A."/>
            <person name="Rosen B."/>
            <person name="Silverstein K.A."/>
            <person name="Tang H."/>
            <person name="Rombauts S."/>
            <person name="Zhao P.X."/>
            <person name="Zhou P."/>
            <person name="Barbe V."/>
            <person name="Bardou P."/>
            <person name="Bechner M."/>
            <person name="Bellec A."/>
            <person name="Berger A."/>
            <person name="Berges H."/>
            <person name="Bidwell S."/>
            <person name="Bisseling T."/>
            <person name="Choisne N."/>
            <person name="Couloux A."/>
            <person name="Denny R."/>
            <person name="Deshpande S."/>
            <person name="Dai X."/>
            <person name="Doyle J.J."/>
            <person name="Dudez A.M."/>
            <person name="Farmer A.D."/>
            <person name="Fouteau S."/>
            <person name="Franken C."/>
            <person name="Gibelin C."/>
            <person name="Gish J."/>
            <person name="Goldstein S."/>
            <person name="Gonzalez A.J."/>
            <person name="Green P.J."/>
            <person name="Hallab A."/>
            <person name="Hartog M."/>
            <person name="Hua A."/>
            <person name="Humphray S.J."/>
            <person name="Jeong D.H."/>
            <person name="Jing Y."/>
            <person name="Jocker A."/>
            <person name="Kenton S.M."/>
            <person name="Kim D.J."/>
            <person name="Klee K."/>
            <person name="Lai H."/>
            <person name="Lang C."/>
            <person name="Lin S."/>
            <person name="Macmil S.L."/>
            <person name="Magdelenat G."/>
            <person name="Matthews L."/>
            <person name="McCorrison J."/>
            <person name="Monaghan E.L."/>
            <person name="Mun J.H."/>
            <person name="Najar F.Z."/>
            <person name="Nicholson C."/>
            <person name="Noirot C."/>
            <person name="O'Bleness M."/>
            <person name="Paule C.R."/>
            <person name="Poulain J."/>
            <person name="Prion F."/>
            <person name="Qin B."/>
            <person name="Qu C."/>
            <person name="Retzel E.F."/>
            <person name="Riddle C."/>
            <person name="Sallet E."/>
            <person name="Samain S."/>
            <person name="Samson N."/>
            <person name="Sanders I."/>
            <person name="Saurat O."/>
            <person name="Scarpelli C."/>
            <person name="Schiex T."/>
            <person name="Segurens B."/>
            <person name="Severin A.J."/>
            <person name="Sherrier D.J."/>
            <person name="Shi R."/>
            <person name="Sims S."/>
            <person name="Singer S.R."/>
            <person name="Sinharoy S."/>
            <person name="Sterck L."/>
            <person name="Viollet A."/>
            <person name="Wang B.B."/>
            <person name="Wang K."/>
            <person name="Wang M."/>
            <person name="Wang X."/>
            <person name="Warfsmann J."/>
            <person name="Weissenbach J."/>
            <person name="White D.D."/>
            <person name="White J.D."/>
            <person name="Wiley G.B."/>
            <person name="Wincker P."/>
            <person name="Xing Y."/>
            <person name="Yang L."/>
            <person name="Yao Z."/>
            <person name="Ying F."/>
            <person name="Zhai J."/>
            <person name="Zhou L."/>
            <person name="Zuber A."/>
            <person name="Denarie J."/>
            <person name="Dixon R.A."/>
            <person name="May G.D."/>
            <person name="Schwartz D.C."/>
            <person name="Rogers J."/>
            <person name="Quetier F."/>
            <person name="Town C.D."/>
            <person name="Roe B.A."/>
        </authorList>
    </citation>
    <scope>NUCLEOTIDE SEQUENCE [LARGE SCALE GENOMIC DNA]</scope>
    <source>
        <strain evidence="9">A17</strain>
        <strain evidence="10 11">cv. Jemalong A17</strain>
    </source>
</reference>
<evidence type="ECO:0000256" key="4">
    <source>
        <dbReference type="ARBA" id="ARBA00022525"/>
    </source>
</evidence>
<dbReference type="EnsemblPlants" id="KEH17909">
    <property type="protein sequence ID" value="KEH17909"/>
    <property type="gene ID" value="MTR_8g007320"/>
</dbReference>
<comment type="similarity">
    <text evidence="2 8">Belongs to the glycosyl hydrolase 28 family.</text>
</comment>
<keyword evidence="6 8" id="KW-0326">Glycosidase</keyword>
<keyword evidence="7" id="KW-0961">Cell wall biogenesis/degradation</keyword>
<evidence type="ECO:0000256" key="6">
    <source>
        <dbReference type="ARBA" id="ARBA00023295"/>
    </source>
</evidence>
<keyword evidence="3" id="KW-0134">Cell wall</keyword>
<dbReference type="AlphaFoldDB" id="G7ZVT1"/>